<dbReference type="GO" id="GO:0030870">
    <property type="term" value="C:Mre11 complex"/>
    <property type="evidence" value="ECO:0007669"/>
    <property type="project" value="InterPro"/>
</dbReference>
<dbReference type="InterPro" id="IPR008984">
    <property type="entry name" value="SMAD_FHA_dom_sf"/>
</dbReference>
<evidence type="ECO:0000256" key="4">
    <source>
        <dbReference type="ARBA" id="ARBA00022763"/>
    </source>
</evidence>
<evidence type="ECO:0000256" key="1">
    <source>
        <dbReference type="ARBA" id="ARBA00004123"/>
    </source>
</evidence>
<evidence type="ECO:0000256" key="9">
    <source>
        <dbReference type="SAM" id="MobiDB-lite"/>
    </source>
</evidence>
<dbReference type="SUPFAM" id="SSF49879">
    <property type="entry name" value="SMAD/FHA domain"/>
    <property type="match status" value="1"/>
</dbReference>
<dbReference type="PROSITE" id="PS50006">
    <property type="entry name" value="FHA_DOMAIN"/>
    <property type="match status" value="1"/>
</dbReference>
<dbReference type="InterPro" id="IPR043014">
    <property type="entry name" value="Nibrin_BRCT2_sf"/>
</dbReference>
<dbReference type="InterPro" id="IPR001357">
    <property type="entry name" value="BRCT_dom"/>
</dbReference>
<evidence type="ECO:0000259" key="10">
    <source>
        <dbReference type="PROSITE" id="PS50006"/>
    </source>
</evidence>
<evidence type="ECO:0000256" key="3">
    <source>
        <dbReference type="ARBA" id="ARBA00022454"/>
    </source>
</evidence>
<dbReference type="CDD" id="cd17741">
    <property type="entry name" value="BRCT_nibrin"/>
    <property type="match status" value="1"/>
</dbReference>
<dbReference type="GO" id="GO:0003684">
    <property type="term" value="F:damaged DNA binding"/>
    <property type="evidence" value="ECO:0007669"/>
    <property type="project" value="TreeGrafter"/>
</dbReference>
<keyword evidence="6" id="KW-0539">Nucleus</keyword>
<evidence type="ECO:0000313" key="11">
    <source>
        <dbReference type="EnsemblMetazoa" id="XP_019761632.1"/>
    </source>
</evidence>
<dbReference type="AlphaFoldDB" id="A0AAR5PL61"/>
<keyword evidence="3" id="KW-0158">Chromosome</keyword>
<dbReference type="SUPFAM" id="SSF52113">
    <property type="entry name" value="BRCT domain"/>
    <property type="match status" value="1"/>
</dbReference>
<proteinExistence type="inferred from homology"/>
<dbReference type="Gene3D" id="3.40.50.10980">
    <property type="entry name" value="Nibrin, BRCT2 domain"/>
    <property type="match status" value="1"/>
</dbReference>
<feature type="region of interest" description="Disordered" evidence="9">
    <location>
        <begin position="449"/>
        <end position="495"/>
    </location>
</feature>
<dbReference type="Gene3D" id="3.40.50.10190">
    <property type="entry name" value="BRCT domain"/>
    <property type="match status" value="1"/>
</dbReference>
<feature type="domain" description="FHA" evidence="10">
    <location>
        <begin position="22"/>
        <end position="71"/>
    </location>
</feature>
<dbReference type="PANTHER" id="PTHR12162">
    <property type="entry name" value="NIBRIN-RELATED"/>
    <property type="match status" value="1"/>
</dbReference>
<keyword evidence="12" id="KW-1185">Reference proteome</keyword>
<reference evidence="11" key="2">
    <citation type="submission" date="2024-08" db="UniProtKB">
        <authorList>
            <consortium name="EnsemblMetazoa"/>
        </authorList>
    </citation>
    <scope>IDENTIFICATION</scope>
</reference>
<dbReference type="CDD" id="cd22667">
    <property type="entry name" value="FHA_NBN"/>
    <property type="match status" value="1"/>
</dbReference>
<dbReference type="InterPro" id="IPR040227">
    <property type="entry name" value="Nibrin-rel"/>
</dbReference>
<feature type="compositionally biased region" description="Polar residues" evidence="9">
    <location>
        <begin position="483"/>
        <end position="495"/>
    </location>
</feature>
<dbReference type="GO" id="GO:0007095">
    <property type="term" value="P:mitotic G2 DNA damage checkpoint signaling"/>
    <property type="evidence" value="ECO:0007669"/>
    <property type="project" value="InterPro"/>
</dbReference>
<keyword evidence="4" id="KW-0227">DNA damage</keyword>
<dbReference type="Pfam" id="PF00498">
    <property type="entry name" value="FHA"/>
    <property type="match status" value="1"/>
</dbReference>
<dbReference type="Pfam" id="PF00533">
    <property type="entry name" value="BRCT"/>
    <property type="match status" value="1"/>
</dbReference>
<dbReference type="Gene3D" id="2.60.200.20">
    <property type="match status" value="1"/>
</dbReference>
<dbReference type="GO" id="GO:0005694">
    <property type="term" value="C:chromosome"/>
    <property type="evidence" value="ECO:0007669"/>
    <property type="project" value="UniProtKB-SubCell"/>
</dbReference>
<keyword evidence="7" id="KW-0131">Cell cycle</keyword>
<comment type="subcellular location">
    <subcellularLocation>
        <location evidence="2">Chromosome</location>
    </subcellularLocation>
    <subcellularLocation>
        <location evidence="1">Nucleus</location>
    </subcellularLocation>
</comment>
<dbReference type="KEGG" id="dpa:109538705"/>
<dbReference type="Proteomes" id="UP000019118">
    <property type="component" value="Unassembled WGS sequence"/>
</dbReference>
<comment type="similarity">
    <text evidence="8">Belongs to the Nibrin family.</text>
</comment>
<evidence type="ECO:0000313" key="12">
    <source>
        <dbReference type="Proteomes" id="UP000019118"/>
    </source>
</evidence>
<protein>
    <recommendedName>
        <fullName evidence="10">FHA domain-containing protein</fullName>
    </recommendedName>
</protein>
<evidence type="ECO:0000256" key="7">
    <source>
        <dbReference type="ARBA" id="ARBA00023306"/>
    </source>
</evidence>
<organism evidence="11 12">
    <name type="scientific">Dendroctonus ponderosae</name>
    <name type="common">Mountain pine beetle</name>
    <dbReference type="NCBI Taxonomy" id="77166"/>
    <lineage>
        <taxon>Eukaryota</taxon>
        <taxon>Metazoa</taxon>
        <taxon>Ecdysozoa</taxon>
        <taxon>Arthropoda</taxon>
        <taxon>Hexapoda</taxon>
        <taxon>Insecta</taxon>
        <taxon>Pterygota</taxon>
        <taxon>Neoptera</taxon>
        <taxon>Endopterygota</taxon>
        <taxon>Coleoptera</taxon>
        <taxon>Polyphaga</taxon>
        <taxon>Cucujiformia</taxon>
        <taxon>Curculionidae</taxon>
        <taxon>Scolytinae</taxon>
        <taxon>Dendroctonus</taxon>
    </lineage>
</organism>
<name>A0AAR5PL61_DENPD</name>
<dbReference type="PANTHER" id="PTHR12162:SF0">
    <property type="entry name" value="NIBRIN"/>
    <property type="match status" value="1"/>
</dbReference>
<evidence type="ECO:0000256" key="2">
    <source>
        <dbReference type="ARBA" id="ARBA00004286"/>
    </source>
</evidence>
<dbReference type="GeneID" id="109538705"/>
<dbReference type="InterPro" id="IPR036420">
    <property type="entry name" value="BRCT_dom_sf"/>
</dbReference>
<dbReference type="InterPro" id="IPR000253">
    <property type="entry name" value="FHA_dom"/>
</dbReference>
<feature type="compositionally biased region" description="Polar residues" evidence="9">
    <location>
        <begin position="449"/>
        <end position="463"/>
    </location>
</feature>
<reference evidence="12" key="1">
    <citation type="journal article" date="2013" name="Genome Biol.">
        <title>Draft genome of the mountain pine beetle, Dendroctonus ponderosae Hopkins, a major forest pest.</title>
        <authorList>
            <person name="Keeling C.I."/>
            <person name="Yuen M.M."/>
            <person name="Liao N.Y."/>
            <person name="Docking T.R."/>
            <person name="Chan S.K."/>
            <person name="Taylor G.A."/>
            <person name="Palmquist D.L."/>
            <person name="Jackman S.D."/>
            <person name="Nguyen A."/>
            <person name="Li M."/>
            <person name="Henderson H."/>
            <person name="Janes J.K."/>
            <person name="Zhao Y."/>
            <person name="Pandoh P."/>
            <person name="Moore R."/>
            <person name="Sperling F.A."/>
            <person name="Huber D.P."/>
            <person name="Birol I."/>
            <person name="Jones S.J."/>
            <person name="Bohlmann J."/>
        </authorList>
    </citation>
    <scope>NUCLEOTIDE SEQUENCE</scope>
</reference>
<sequence>MIFLLEHLEGGDSITLPEEKDYVLGRKNCDILILNDQSISREHARLRVKDGSVTLEDSKSRYQTLYNGSKLEPFVPVNLKHMDLIHFGILQSKFRFECPTFIVSASGLSTDTKTILKQHLKVCNSKYMDKWSSVCTHLVVEKLTLTVKVLHALVQGKPIVTLDYWADYAKAIKNSRPAPDLSKYRKPPVAEHLFSSDFECTYDERRKSLFENKMFVFLKASTKKQLEDVIKSCGGSCFSWDEEPKTVSDISTSPLEHLLIKSDNDEDGDESFQVLVKSMAKQKKRMIPVNEIALAIVSCSCDVNCNPSFNKAAQVFAVPDDKTQLGNVLVGETQTQPAFSKSLAVETEKAIPESLPPDHWVRKVDAQPKPLKRLNGKEIESPLCKKPKLDNNTSKPTKWISLDQCINLPKRQENTSEASRIMANSTLQSQKRKASDDAEKCLKINPFTNMSTPASKKSKTGSANPFALFKPISKPTRPETARKSSNPFASIMSTNRPTPTVKMEEIEIENSPPPESRLESTRNISVHSAISIKQLSVNFRWISKSLPSVHSVKANTDDDPELLEISKALRDCIQVTTFSVHERPTPPINKTQNSVGERNFKKFKKVKPLRPQVTVISYHQLERVGPGDISKISLNENFSDDEPEPIRFRKFPNVKPVGKRFIL</sequence>
<dbReference type="EnsemblMetazoa" id="XM_019906073.1">
    <property type="protein sequence ID" value="XP_019761632.1"/>
    <property type="gene ID" value="LOC109538705"/>
</dbReference>
<dbReference type="Pfam" id="PF16508">
    <property type="entry name" value="NIBRIN_BRCT_II"/>
    <property type="match status" value="1"/>
</dbReference>
<dbReference type="SMART" id="SM00240">
    <property type="entry name" value="FHA"/>
    <property type="match status" value="1"/>
</dbReference>
<evidence type="ECO:0000256" key="5">
    <source>
        <dbReference type="ARBA" id="ARBA00023204"/>
    </source>
</evidence>
<accession>A0AAR5PL61</accession>
<evidence type="ECO:0000256" key="8">
    <source>
        <dbReference type="ARBA" id="ARBA00044757"/>
    </source>
</evidence>
<dbReference type="InterPro" id="IPR032429">
    <property type="entry name" value="Nibrin_BRCT2"/>
</dbReference>
<evidence type="ECO:0000256" key="6">
    <source>
        <dbReference type="ARBA" id="ARBA00023242"/>
    </source>
</evidence>
<keyword evidence="5" id="KW-0234">DNA repair</keyword>
<dbReference type="GO" id="GO:0000724">
    <property type="term" value="P:double-strand break repair via homologous recombination"/>
    <property type="evidence" value="ECO:0007669"/>
    <property type="project" value="TreeGrafter"/>
</dbReference>